<feature type="domain" description="Prolamin-like" evidence="2">
    <location>
        <begin position="148"/>
        <end position="219"/>
    </location>
</feature>
<dbReference type="Proteomes" id="UP001153076">
    <property type="component" value="Unassembled WGS sequence"/>
</dbReference>
<organism evidence="3 4">
    <name type="scientific">Carnegiea gigantea</name>
    <dbReference type="NCBI Taxonomy" id="171969"/>
    <lineage>
        <taxon>Eukaryota</taxon>
        <taxon>Viridiplantae</taxon>
        <taxon>Streptophyta</taxon>
        <taxon>Embryophyta</taxon>
        <taxon>Tracheophyta</taxon>
        <taxon>Spermatophyta</taxon>
        <taxon>Magnoliopsida</taxon>
        <taxon>eudicotyledons</taxon>
        <taxon>Gunneridae</taxon>
        <taxon>Pentapetalae</taxon>
        <taxon>Caryophyllales</taxon>
        <taxon>Cactineae</taxon>
        <taxon>Cactaceae</taxon>
        <taxon>Cactoideae</taxon>
        <taxon>Echinocereeae</taxon>
        <taxon>Carnegiea</taxon>
    </lineage>
</organism>
<dbReference type="SUPFAM" id="SSF47699">
    <property type="entry name" value="Bifunctional inhibitor/lipid-transfer protein/seed storage 2S albumin"/>
    <property type="match status" value="1"/>
</dbReference>
<dbReference type="InterPro" id="IPR040220">
    <property type="entry name" value="DD11"/>
</dbReference>
<dbReference type="PANTHER" id="PTHR31207">
    <property type="entry name" value="ECA1 GAMETOGENESIS FAMILY PROTEIN (DUF784)-RELATED-RELATED"/>
    <property type="match status" value="1"/>
</dbReference>
<dbReference type="EMBL" id="JAKOGI010004157">
    <property type="protein sequence ID" value="KAJ8419915.1"/>
    <property type="molecule type" value="Genomic_DNA"/>
</dbReference>
<reference evidence="3" key="1">
    <citation type="submission" date="2022-04" db="EMBL/GenBank/DDBJ databases">
        <title>Carnegiea gigantea Genome sequencing and assembly v2.</title>
        <authorList>
            <person name="Copetti D."/>
            <person name="Sanderson M.J."/>
            <person name="Burquez A."/>
            <person name="Wojciechowski M.F."/>
        </authorList>
    </citation>
    <scope>NUCLEOTIDE SEQUENCE</scope>
    <source>
        <strain evidence="3">SGP5-SGP5p</strain>
        <tissue evidence="3">Aerial part</tissue>
    </source>
</reference>
<keyword evidence="4" id="KW-1185">Reference proteome</keyword>
<dbReference type="InterPro" id="IPR008502">
    <property type="entry name" value="Prolamin-like"/>
</dbReference>
<keyword evidence="1" id="KW-0732">Signal</keyword>
<dbReference type="AlphaFoldDB" id="A0A9Q1JIZ0"/>
<evidence type="ECO:0000256" key="1">
    <source>
        <dbReference type="ARBA" id="ARBA00022729"/>
    </source>
</evidence>
<dbReference type="OrthoDB" id="1368054at2759"/>
<name>A0A9Q1JIZ0_9CARY</name>
<dbReference type="Pfam" id="PF05617">
    <property type="entry name" value="Prolamin_like"/>
    <property type="match status" value="3"/>
</dbReference>
<evidence type="ECO:0000259" key="2">
    <source>
        <dbReference type="Pfam" id="PF05617"/>
    </source>
</evidence>
<feature type="domain" description="Prolamin-like" evidence="2">
    <location>
        <begin position="355"/>
        <end position="426"/>
    </location>
</feature>
<proteinExistence type="predicted"/>
<protein>
    <recommendedName>
        <fullName evidence="2">Prolamin-like domain-containing protein</fullName>
    </recommendedName>
</protein>
<comment type="caution">
    <text evidence="3">The sequence shown here is derived from an EMBL/GenBank/DDBJ whole genome shotgun (WGS) entry which is preliminary data.</text>
</comment>
<accession>A0A9Q1JIZ0</accession>
<gene>
    <name evidence="3" type="ORF">Cgig2_026989</name>
</gene>
<evidence type="ECO:0000313" key="3">
    <source>
        <dbReference type="EMBL" id="KAJ8419915.1"/>
    </source>
</evidence>
<dbReference type="PANTHER" id="PTHR31207:SF35">
    <property type="entry name" value="PROLAMIN-LIKE DOMAIN-CONTAINING PROTEIN"/>
    <property type="match status" value="1"/>
</dbReference>
<evidence type="ECO:0000313" key="4">
    <source>
        <dbReference type="Proteomes" id="UP001153076"/>
    </source>
</evidence>
<sequence length="439" mass="48009">MVEKIGRFHCFYGGFSTEETEEILERNSEGWNLCKRSGHIGGTQAAPATIIQPLKGCAGKVTSACGPKYMSLCSTTVASYLKNVLLNAGRECHDSDTNSILSEGELSKEEREEILARHSEVWNLCKRSSHIGGTQPVPAPTIRPLTGCAGKVTSACGPKVYAFVFDKSGVLSEKCCKLLLNGGRQCHDSETNSILSEGEFSAEEKKEIMKRHNQVWNLCKKNETEEILERNSEVWNLCKRSGHIGGTQAAPATIIQPLKGCAGKVTSACGPKIYEFVFDNSGILSEKCCEQLLNVGRECHDSDTNSILSEGEFSKEEREEILARHSEVWNLCKRSGHIGGTQPVPAPTVQPLTGCAGKVTSACGPKVYAFVFGKSGVLSEKCCELLLNAGRQCHDSETNSILGEGEFSAEEKKEIMKRHNQVWNLCKKNGHIDKENTVF</sequence>
<dbReference type="InterPro" id="IPR036312">
    <property type="entry name" value="Bifun_inhib/LTP/seed_sf"/>
</dbReference>
<feature type="domain" description="Prolamin-like" evidence="2">
    <location>
        <begin position="261"/>
        <end position="332"/>
    </location>
</feature>